<evidence type="ECO:0000313" key="6">
    <source>
        <dbReference type="EMBL" id="KKB26811.1"/>
    </source>
</evidence>
<dbReference type="InterPro" id="IPR002550">
    <property type="entry name" value="CNNM"/>
</dbReference>
<keyword evidence="1" id="KW-0677">Repeat</keyword>
<comment type="caution">
    <text evidence="6">The sequence shown here is derived from an EMBL/GenBank/DDBJ whole genome shotgun (WGS) entry which is preliminary data.</text>
</comment>
<evidence type="ECO:0000256" key="4">
    <source>
        <dbReference type="SAM" id="Phobius"/>
    </source>
</evidence>
<reference evidence="6 7" key="1">
    <citation type="submission" date="2015-03" db="EMBL/GenBank/DDBJ databases">
        <title>Genome sequence of Mycoplasma meleagridis strain ATCC 25294.</title>
        <authorList>
            <person name="Yacoub E."/>
            <person name="Blanchard A."/>
            <person name="Sirand-Pugnet P."/>
            <person name="Mardassi B.B.A."/>
        </authorList>
    </citation>
    <scope>NUCLEOTIDE SEQUENCE [LARGE SCALE GENOMIC DNA]</scope>
    <source>
        <strain evidence="6 7">ATCC 25294</strain>
    </source>
</reference>
<dbReference type="Proteomes" id="UP000033750">
    <property type="component" value="Unassembled WGS sequence"/>
</dbReference>
<organism evidence="6 7">
    <name type="scientific">Mycoplasmopsis meleagridis ATCC 25294</name>
    <dbReference type="NCBI Taxonomy" id="1264554"/>
    <lineage>
        <taxon>Bacteria</taxon>
        <taxon>Bacillati</taxon>
        <taxon>Mycoplasmatota</taxon>
        <taxon>Mycoplasmoidales</taxon>
        <taxon>Metamycoplasmataceae</taxon>
        <taxon>Mycoplasmopsis</taxon>
    </lineage>
</organism>
<dbReference type="Pfam" id="PF01595">
    <property type="entry name" value="CNNM"/>
    <property type="match status" value="1"/>
</dbReference>
<dbReference type="EMBL" id="JZXN01000016">
    <property type="protein sequence ID" value="KKB26811.1"/>
    <property type="molecule type" value="Genomic_DNA"/>
</dbReference>
<evidence type="ECO:0000313" key="7">
    <source>
        <dbReference type="Proteomes" id="UP000033750"/>
    </source>
</evidence>
<dbReference type="PANTHER" id="PTHR22777:SF17">
    <property type="entry name" value="UPF0053 PROTEIN SLL0260"/>
    <property type="match status" value="1"/>
</dbReference>
<evidence type="ECO:0000256" key="2">
    <source>
        <dbReference type="ARBA" id="ARBA00023122"/>
    </source>
</evidence>
<dbReference type="PATRIC" id="fig|1264554.4.peg.435"/>
<feature type="transmembrane region" description="Helical" evidence="4">
    <location>
        <begin position="126"/>
        <end position="147"/>
    </location>
</feature>
<accession>A0A0F5H0G3</accession>
<keyword evidence="7" id="KW-1185">Reference proteome</keyword>
<proteinExistence type="predicted"/>
<evidence type="ECO:0000256" key="3">
    <source>
        <dbReference type="PROSITE-ProRule" id="PRU01193"/>
    </source>
</evidence>
<sequence>MNENPSIYWLIIPILLLIICSSFFSAAETAYTTLNIGKIETLVNKKAFGAKLIKKQFSFFNQTLVTLLICNNVVNIASSALLSSLLAKALVGNLSNYVALFSTLVMTPIIVLLGEITPKLIAKYHPINTAQVICYPLSFFYYLFWIFTYPISKIGKKIYITNTEEDLKNIIDVAQNEGVLETNESIMAQNALDLDSIKVKKHYVRLKDVVSVNVNNSNISEILDVFVETNYSRLPVINN</sequence>
<feature type="transmembrane region" description="Helical" evidence="4">
    <location>
        <begin position="94"/>
        <end position="114"/>
    </location>
</feature>
<name>A0A0F5H0G3_9BACT</name>
<dbReference type="InterPro" id="IPR046342">
    <property type="entry name" value="CBS_dom_sf"/>
</dbReference>
<keyword evidence="3 4" id="KW-0472">Membrane</keyword>
<keyword evidence="2" id="KW-0129">CBS domain</keyword>
<protein>
    <submittedName>
        <fullName evidence="6">Hemolysin C</fullName>
    </submittedName>
</protein>
<dbReference type="AlphaFoldDB" id="A0A0F5H0G3"/>
<dbReference type="PANTHER" id="PTHR22777">
    <property type="entry name" value="HEMOLYSIN-RELATED"/>
    <property type="match status" value="1"/>
</dbReference>
<evidence type="ECO:0000256" key="1">
    <source>
        <dbReference type="ARBA" id="ARBA00022737"/>
    </source>
</evidence>
<dbReference type="Gene3D" id="3.90.1280.20">
    <property type="match status" value="1"/>
</dbReference>
<dbReference type="STRING" id="29561.MM26B8_02470"/>
<dbReference type="GO" id="GO:0005886">
    <property type="term" value="C:plasma membrane"/>
    <property type="evidence" value="ECO:0007669"/>
    <property type="project" value="TreeGrafter"/>
</dbReference>
<keyword evidence="3 4" id="KW-0812">Transmembrane</keyword>
<evidence type="ECO:0000259" key="5">
    <source>
        <dbReference type="PROSITE" id="PS51846"/>
    </source>
</evidence>
<feature type="transmembrane region" description="Helical" evidence="4">
    <location>
        <begin position="6"/>
        <end position="27"/>
    </location>
</feature>
<feature type="transmembrane region" description="Helical" evidence="4">
    <location>
        <begin position="59"/>
        <end position="82"/>
    </location>
</feature>
<feature type="domain" description="CNNM transmembrane" evidence="5">
    <location>
        <begin position="3"/>
        <end position="184"/>
    </location>
</feature>
<gene>
    <name evidence="6" type="ORF">MMELEA_04910</name>
</gene>
<dbReference type="PROSITE" id="PS51846">
    <property type="entry name" value="CNNM"/>
    <property type="match status" value="1"/>
</dbReference>
<dbReference type="Gene3D" id="3.10.580.10">
    <property type="entry name" value="CBS-domain"/>
    <property type="match status" value="1"/>
</dbReference>
<keyword evidence="3 4" id="KW-1133">Transmembrane helix</keyword>
<dbReference type="RefSeq" id="WP_236681793.1">
    <property type="nucleotide sequence ID" value="NZ_JZXN01000016.1"/>
</dbReference>